<evidence type="ECO:0000256" key="2">
    <source>
        <dbReference type="ARBA" id="ARBA00003637"/>
    </source>
</evidence>
<keyword evidence="13 17" id="KW-0547">Nucleotide-binding</keyword>
<dbReference type="GO" id="GO:0032264">
    <property type="term" value="P:IMP salvage"/>
    <property type="evidence" value="ECO:0007669"/>
    <property type="project" value="UniProtKB-UniPathway"/>
</dbReference>
<dbReference type="KEGG" id="icp:ICMP_218"/>
<dbReference type="GO" id="GO:0005829">
    <property type="term" value="C:cytosol"/>
    <property type="evidence" value="ECO:0007669"/>
    <property type="project" value="TreeGrafter"/>
</dbReference>
<name>C5WCM2_9ENTR</name>
<proteinExistence type="inferred from homology"/>
<comment type="similarity">
    <text evidence="5 17">Belongs to the purine/pyrimidine phosphoribosyltransferase family.</text>
</comment>
<dbReference type="RefSeq" id="WP_041068996.1">
    <property type="nucleotide sequence ID" value="NZ_AP010872.1"/>
</dbReference>
<dbReference type="STRING" id="476281.ICMP_218"/>
<evidence type="ECO:0000256" key="8">
    <source>
        <dbReference type="ARBA" id="ARBA00022490"/>
    </source>
</evidence>
<evidence type="ECO:0000256" key="5">
    <source>
        <dbReference type="ARBA" id="ARBA00008391"/>
    </source>
</evidence>
<evidence type="ECO:0000259" key="18">
    <source>
        <dbReference type="Pfam" id="PF00156"/>
    </source>
</evidence>
<dbReference type="Gene3D" id="3.40.50.2020">
    <property type="match status" value="1"/>
</dbReference>
<evidence type="ECO:0000256" key="16">
    <source>
        <dbReference type="ARBA" id="ARBA00049402"/>
    </source>
</evidence>
<evidence type="ECO:0000256" key="6">
    <source>
        <dbReference type="ARBA" id="ARBA00011895"/>
    </source>
</evidence>
<keyword evidence="8 17" id="KW-0963">Cytoplasm</keyword>
<dbReference type="OrthoDB" id="9802824at2"/>
<dbReference type="GO" id="GO:0004422">
    <property type="term" value="F:hypoxanthine phosphoribosyltransferase activity"/>
    <property type="evidence" value="ECO:0007669"/>
    <property type="project" value="InterPro"/>
</dbReference>
<dbReference type="PANTHER" id="PTHR43340:SF1">
    <property type="entry name" value="HYPOXANTHINE PHOSPHORIBOSYLTRANSFERASE"/>
    <property type="match status" value="1"/>
</dbReference>
<keyword evidence="12 17" id="KW-0660">Purine salvage</keyword>
<evidence type="ECO:0000256" key="12">
    <source>
        <dbReference type="ARBA" id="ARBA00022726"/>
    </source>
</evidence>
<dbReference type="GO" id="GO:0006166">
    <property type="term" value="P:purine ribonucleoside salvage"/>
    <property type="evidence" value="ECO:0007669"/>
    <property type="project" value="UniProtKB-KW"/>
</dbReference>
<evidence type="ECO:0000256" key="10">
    <source>
        <dbReference type="ARBA" id="ARBA00022679"/>
    </source>
</evidence>
<dbReference type="GO" id="GO:0046100">
    <property type="term" value="P:hypoxanthine metabolic process"/>
    <property type="evidence" value="ECO:0007669"/>
    <property type="project" value="TreeGrafter"/>
</dbReference>
<evidence type="ECO:0000256" key="13">
    <source>
        <dbReference type="ARBA" id="ARBA00022741"/>
    </source>
</evidence>
<evidence type="ECO:0000256" key="7">
    <source>
        <dbReference type="ARBA" id="ARBA00014105"/>
    </source>
</evidence>
<evidence type="ECO:0000256" key="4">
    <source>
        <dbReference type="ARBA" id="ARBA00004669"/>
    </source>
</evidence>
<dbReference type="GO" id="GO:0052657">
    <property type="term" value="F:guanine phosphoribosyltransferase activity"/>
    <property type="evidence" value="ECO:0007669"/>
    <property type="project" value="UniProtKB-ARBA"/>
</dbReference>
<dbReference type="FunFam" id="3.40.50.2020:FF:000006">
    <property type="entry name" value="Hypoxanthine phosphoribosyltransferase"/>
    <property type="match status" value="1"/>
</dbReference>
<evidence type="ECO:0000256" key="15">
    <source>
        <dbReference type="ARBA" id="ARBA00048811"/>
    </source>
</evidence>
<evidence type="ECO:0000256" key="11">
    <source>
        <dbReference type="ARBA" id="ARBA00022723"/>
    </source>
</evidence>
<evidence type="ECO:0000256" key="14">
    <source>
        <dbReference type="ARBA" id="ARBA00022842"/>
    </source>
</evidence>
<sequence>MKHIVEVLIDRNKLNARVIELGKEIAEHYQNNNNKMVLIGLLRGSFIFMADLCRNIKIEHEIDFMTTSSYDNHMYASHDVKILKDLDENIYGKDVLLVEDIIDSGNTLNKVREILFLRQPKSLSICALLSKPQHRKVNIAVKFVGFSIPDVFVVGYGLDYAQNYRYLPYIGKVVMINE</sequence>
<dbReference type="Proteomes" id="UP000061704">
    <property type="component" value="Chromosome"/>
</dbReference>
<comment type="catalytic activity">
    <reaction evidence="16">
        <text>IMP + diphosphate = hypoxanthine + 5-phospho-alpha-D-ribose 1-diphosphate</text>
        <dbReference type="Rhea" id="RHEA:17973"/>
        <dbReference type="ChEBI" id="CHEBI:17368"/>
        <dbReference type="ChEBI" id="CHEBI:33019"/>
        <dbReference type="ChEBI" id="CHEBI:58017"/>
        <dbReference type="ChEBI" id="CHEBI:58053"/>
        <dbReference type="EC" id="2.4.2.8"/>
    </reaction>
    <physiologicalReaction direction="right-to-left" evidence="16">
        <dbReference type="Rhea" id="RHEA:17975"/>
    </physiologicalReaction>
</comment>
<keyword evidence="9 17" id="KW-0328">Glycosyltransferase</keyword>
<comment type="catalytic activity">
    <reaction evidence="15">
        <text>GMP + diphosphate = guanine + 5-phospho-alpha-D-ribose 1-diphosphate</text>
        <dbReference type="Rhea" id="RHEA:25424"/>
        <dbReference type="ChEBI" id="CHEBI:16235"/>
        <dbReference type="ChEBI" id="CHEBI:33019"/>
        <dbReference type="ChEBI" id="CHEBI:58017"/>
        <dbReference type="ChEBI" id="CHEBI:58115"/>
        <dbReference type="EC" id="2.4.2.8"/>
    </reaction>
    <physiologicalReaction direction="right-to-left" evidence="15">
        <dbReference type="Rhea" id="RHEA:25426"/>
    </physiologicalReaction>
</comment>
<evidence type="ECO:0000313" key="19">
    <source>
        <dbReference type="EMBL" id="BAH83078.1"/>
    </source>
</evidence>
<accession>C5WCM2</accession>
<dbReference type="InterPro" id="IPR000836">
    <property type="entry name" value="PRTase_dom"/>
</dbReference>
<dbReference type="InterPro" id="IPR005904">
    <property type="entry name" value="Hxn_phspho_trans"/>
</dbReference>
<dbReference type="HOGENOM" id="CLU_073615_0_0_6"/>
<evidence type="ECO:0000256" key="9">
    <source>
        <dbReference type="ARBA" id="ARBA00022676"/>
    </source>
</evidence>
<organism evidence="19 20">
    <name type="scientific">Candidatus Ishikawaella capsulata Mpkobe</name>
    <dbReference type="NCBI Taxonomy" id="476281"/>
    <lineage>
        <taxon>Bacteria</taxon>
        <taxon>Pseudomonadati</taxon>
        <taxon>Pseudomonadota</taxon>
        <taxon>Gammaproteobacteria</taxon>
        <taxon>Enterobacterales</taxon>
        <taxon>Enterobacteriaceae</taxon>
        <taxon>Candidatus Ishikawella</taxon>
    </lineage>
</organism>
<keyword evidence="11 17" id="KW-0479">Metal-binding</keyword>
<comment type="subcellular location">
    <subcellularLocation>
        <location evidence="3 17">Cytoplasm</location>
    </subcellularLocation>
</comment>
<dbReference type="UniPathway" id="UPA00591">
    <property type="reaction ID" value="UER00648"/>
</dbReference>
<comment type="function">
    <text evidence="2">Purine salvage pathway enzyme which catalyzes the transfer of the ribosyl-5-phosphate group from 5-phospho-alpha-D-ribose 1-diphosphate (PRPP) to the N9 position of hypoxanthine to yield IMP (inosine 5'-monophosphate). To a lesser extent, can also act on guanine leading to GMP, but shows a highly less efficient activity with xanthine.</text>
</comment>
<evidence type="ECO:0000313" key="20">
    <source>
        <dbReference type="Proteomes" id="UP000061704"/>
    </source>
</evidence>
<dbReference type="SUPFAM" id="SSF53271">
    <property type="entry name" value="PRTase-like"/>
    <property type="match status" value="1"/>
</dbReference>
<dbReference type="InterPro" id="IPR029057">
    <property type="entry name" value="PRTase-like"/>
</dbReference>
<dbReference type="NCBIfam" id="TIGR01203">
    <property type="entry name" value="HGPRTase"/>
    <property type="match status" value="1"/>
</dbReference>
<dbReference type="GO" id="GO:0006178">
    <property type="term" value="P:guanine salvage"/>
    <property type="evidence" value="ECO:0007669"/>
    <property type="project" value="TreeGrafter"/>
</dbReference>
<dbReference type="EC" id="2.4.2.8" evidence="6 17"/>
<evidence type="ECO:0000256" key="3">
    <source>
        <dbReference type="ARBA" id="ARBA00004496"/>
    </source>
</evidence>
<reference evidence="19 20" key="1">
    <citation type="journal article" date="2011" name="Genome Biol. Evol.">
        <title>Reductive evolution of bacterial genome in insect gut environment.</title>
        <authorList>
            <person name="Nikoh N."/>
            <person name="Hosokawa T."/>
            <person name="Ohshima K."/>
            <person name="Hattori M."/>
            <person name="Fukatsu T."/>
        </authorList>
    </citation>
    <scope>NUCLEOTIDE SEQUENCE [LARGE SCALE GENOMIC DNA]</scope>
    <source>
        <strain evidence="19 20">Mpkobe</strain>
    </source>
</reference>
<comment type="pathway">
    <text evidence="4 17">Purine metabolism; IMP biosynthesis via salvage pathway; IMP from hypoxanthine: step 1/1.</text>
</comment>
<gene>
    <name evidence="19" type="primary">hpt</name>
    <name evidence="19" type="ORF">ICMP_218</name>
</gene>
<dbReference type="GO" id="GO:0032263">
    <property type="term" value="P:GMP salvage"/>
    <property type="evidence" value="ECO:0007669"/>
    <property type="project" value="TreeGrafter"/>
</dbReference>
<comment type="cofactor">
    <cofactor evidence="1 17">
        <name>Mg(2+)</name>
        <dbReference type="ChEBI" id="CHEBI:18420"/>
    </cofactor>
</comment>
<dbReference type="GO" id="GO:0000166">
    <property type="term" value="F:nucleotide binding"/>
    <property type="evidence" value="ECO:0007669"/>
    <property type="project" value="UniProtKB-KW"/>
</dbReference>
<evidence type="ECO:0000256" key="1">
    <source>
        <dbReference type="ARBA" id="ARBA00001946"/>
    </source>
</evidence>
<dbReference type="GO" id="GO:0000287">
    <property type="term" value="F:magnesium ion binding"/>
    <property type="evidence" value="ECO:0007669"/>
    <property type="project" value="TreeGrafter"/>
</dbReference>
<dbReference type="CDD" id="cd06223">
    <property type="entry name" value="PRTases_typeI"/>
    <property type="match status" value="1"/>
</dbReference>
<dbReference type="PANTHER" id="PTHR43340">
    <property type="entry name" value="HYPOXANTHINE-GUANINE PHOSPHORIBOSYLTRANSFERASE"/>
    <property type="match status" value="1"/>
</dbReference>
<dbReference type="AlphaFoldDB" id="C5WCM2"/>
<keyword evidence="10 17" id="KW-0808">Transferase</keyword>
<dbReference type="EMBL" id="AP010872">
    <property type="protein sequence ID" value="BAH83078.1"/>
    <property type="molecule type" value="Genomic_DNA"/>
</dbReference>
<evidence type="ECO:0000256" key="17">
    <source>
        <dbReference type="RuleBase" id="RU364099"/>
    </source>
</evidence>
<keyword evidence="14 17" id="KW-0460">Magnesium</keyword>
<dbReference type="Pfam" id="PF00156">
    <property type="entry name" value="Pribosyltran"/>
    <property type="match status" value="1"/>
</dbReference>
<feature type="domain" description="Phosphoribosyltransferase" evidence="18">
    <location>
        <begin position="16"/>
        <end position="160"/>
    </location>
</feature>
<protein>
    <recommendedName>
        <fullName evidence="7 17">Hypoxanthine phosphoribosyltransferase</fullName>
        <ecNumber evidence="6 17">2.4.2.8</ecNumber>
    </recommendedName>
</protein>
<keyword evidence="20" id="KW-1185">Reference proteome</keyword>
<dbReference type="InterPro" id="IPR050408">
    <property type="entry name" value="HGPRT"/>
</dbReference>